<evidence type="ECO:0000313" key="2">
    <source>
        <dbReference type="Proteomes" id="UP000243488"/>
    </source>
</evidence>
<keyword evidence="2" id="KW-1185">Reference proteome</keyword>
<dbReference type="Proteomes" id="UP000243488">
    <property type="component" value="Chromosome"/>
</dbReference>
<name>A0A1V0B283_9GAMM</name>
<proteinExistence type="predicted"/>
<dbReference type="AlphaFoldDB" id="A0A1V0B283"/>
<evidence type="ECO:0000313" key="1">
    <source>
        <dbReference type="EMBL" id="AQZ94053.1"/>
    </source>
</evidence>
<dbReference type="InterPro" id="IPR010710">
    <property type="entry name" value="DUF1289"/>
</dbReference>
<dbReference type="STRING" id="1931241.BVH74_04485"/>
<protein>
    <recommendedName>
        <fullName evidence="3">DUF1289 domain-containing protein</fullName>
    </recommendedName>
</protein>
<gene>
    <name evidence="1" type="ORF">BVH74_04485</name>
</gene>
<sequence length="64" mass="7106">MPAGRQPSPCVRQCCLDGEQCLGCGRLLNEIVEWGQASDQRQLQIIAAARLRREQRKGPVDDNA</sequence>
<dbReference type="EMBL" id="CP020100">
    <property type="protein sequence ID" value="AQZ94053.1"/>
    <property type="molecule type" value="Genomic_DNA"/>
</dbReference>
<organism evidence="1 2">
    <name type="scientific">Halopseudomonas phragmitis</name>
    <dbReference type="NCBI Taxonomy" id="1931241"/>
    <lineage>
        <taxon>Bacteria</taxon>
        <taxon>Pseudomonadati</taxon>
        <taxon>Pseudomonadota</taxon>
        <taxon>Gammaproteobacteria</taxon>
        <taxon>Pseudomonadales</taxon>
        <taxon>Pseudomonadaceae</taxon>
        <taxon>Halopseudomonas</taxon>
    </lineage>
</organism>
<dbReference type="Pfam" id="PF06945">
    <property type="entry name" value="DUF1289"/>
    <property type="match status" value="1"/>
</dbReference>
<reference evidence="1 2" key="1">
    <citation type="submission" date="2017-03" db="EMBL/GenBank/DDBJ databases">
        <title>Complete genome sequence of the novel DNRA strain Pseudomonas sp. S-6-2 isolated from Chinese polluted river sediment. Journal of Biotechnology.</title>
        <authorList>
            <person name="Li J."/>
            <person name="Xiang F."/>
            <person name="Wang L."/>
            <person name="Xi L."/>
            <person name="Liu J."/>
        </authorList>
    </citation>
    <scope>NUCLEOTIDE SEQUENCE [LARGE SCALE GENOMIC DNA]</scope>
    <source>
        <strain evidence="1 2">S-6-2</strain>
    </source>
</reference>
<dbReference type="RefSeq" id="WP_080048908.1">
    <property type="nucleotide sequence ID" value="NZ_CP020100.1"/>
</dbReference>
<dbReference type="KEGG" id="ppha:BVH74_04485"/>
<accession>A0A1V0B283</accession>
<evidence type="ECO:0008006" key="3">
    <source>
        <dbReference type="Google" id="ProtNLM"/>
    </source>
</evidence>